<dbReference type="GeneID" id="107367545"/>
<keyword evidence="2" id="KW-0328">Glycosyltransferase</keyword>
<keyword evidence="7" id="KW-1185">Reference proteome</keyword>
<dbReference type="AlphaFoldDB" id="T1KUR4"/>
<evidence type="ECO:0000256" key="4">
    <source>
        <dbReference type="SAM" id="Phobius"/>
    </source>
</evidence>
<keyword evidence="4" id="KW-1133">Transmembrane helix</keyword>
<dbReference type="EnsemblMetazoa" id="tetur22g00970.1">
    <property type="protein sequence ID" value="tetur22g00970.1"/>
    <property type="gene ID" value="tetur22g00970"/>
</dbReference>
<dbReference type="Gene3D" id="3.40.50.2000">
    <property type="entry name" value="Glycogen Phosphorylase B"/>
    <property type="match status" value="2"/>
</dbReference>
<evidence type="ECO:0000256" key="3">
    <source>
        <dbReference type="ARBA" id="ARBA00022679"/>
    </source>
</evidence>
<sequence length="439" mass="49742">MEETKKPLKILMTAMFDFGHLSSCLGIGYFLVKRGHQVYFAHFPKYQSIIERQGMQFISLYDYADEGAELSDAVPRSSVNFKPRFERSLKMGPFESLKEQLATGAINTGFIKILDNYITENDIMHKIVGQLEPQICLVDYLYPLPWMYLVDCPVVPIKSTNPVGLYSRGPPPNSGFSVKESTKDWTEFKDINNEVNILILEKIVEIFKQYEVPLIHRDHVKDLGIYIYPEPIDYRELGPPRNRWVRLDSALREHDTEEFEIPEKLKDKPGKLIYVSMGTMASTVTELLTMILTPLANSPHRFIVSTGPNGDSITLYDNMWGDKFVNQMAILPKVDLFITHGGSNSLIEALAAGVPCIVIPQFGDQPDNAQRLADLGLGVRLNLHEFSDEKLLKAIEDVLNDEELHSKVTRASERLKSTDSRDKVISLIEELAETGSVLF</sequence>
<evidence type="ECO:0000256" key="2">
    <source>
        <dbReference type="ARBA" id="ARBA00022676"/>
    </source>
</evidence>
<name>T1KUR4_TETUR</name>
<reference evidence="5" key="2">
    <citation type="journal article" date="2014" name="Insect Biochem. Mol. Biol.">
        <title>Bacterial origin of a diverse family of UDP-glycosyltransferase genes in the Tetranychus urticae genome.</title>
        <authorList>
            <person name="Ahn S.J."/>
            <person name="Dermauw W."/>
            <person name="Wybouw N."/>
            <person name="Heckel D.G."/>
            <person name="Van Leeuwen T."/>
        </authorList>
    </citation>
    <scope>NUCLEOTIDE SEQUENCE</scope>
</reference>
<keyword evidence="4" id="KW-0812">Transmembrane</keyword>
<evidence type="ECO:0000313" key="5">
    <source>
        <dbReference type="EMBL" id="AHX56889.1"/>
    </source>
</evidence>
<comment type="similarity">
    <text evidence="1">Belongs to the UDP-glycosyltransferase family.</text>
</comment>
<dbReference type="CDD" id="cd03784">
    <property type="entry name" value="GT1_Gtf-like"/>
    <property type="match status" value="1"/>
</dbReference>
<dbReference type="HOGENOM" id="CLU_000537_0_0_1"/>
<dbReference type="KEGG" id="tut:107367545"/>
<reference evidence="7" key="1">
    <citation type="submission" date="2011-08" db="EMBL/GenBank/DDBJ databases">
        <authorList>
            <person name="Rombauts S."/>
        </authorList>
    </citation>
    <scope>NUCLEOTIDE SEQUENCE</scope>
    <source>
        <strain evidence="7">London</strain>
    </source>
</reference>
<dbReference type="InterPro" id="IPR050271">
    <property type="entry name" value="UDP-glycosyltransferase"/>
</dbReference>
<dbReference type="eggNOG" id="KOG1192">
    <property type="taxonomic scope" value="Eukaryota"/>
</dbReference>
<keyword evidence="3 5" id="KW-0808">Transferase</keyword>
<organism evidence="6 7">
    <name type="scientific">Tetranychus urticae</name>
    <name type="common">Two-spotted spider mite</name>
    <dbReference type="NCBI Taxonomy" id="32264"/>
    <lineage>
        <taxon>Eukaryota</taxon>
        <taxon>Metazoa</taxon>
        <taxon>Ecdysozoa</taxon>
        <taxon>Arthropoda</taxon>
        <taxon>Chelicerata</taxon>
        <taxon>Arachnida</taxon>
        <taxon>Acari</taxon>
        <taxon>Acariformes</taxon>
        <taxon>Trombidiformes</taxon>
        <taxon>Prostigmata</taxon>
        <taxon>Eleutherengona</taxon>
        <taxon>Raphignathae</taxon>
        <taxon>Tetranychoidea</taxon>
        <taxon>Tetranychidae</taxon>
        <taxon>Tetranychus</taxon>
    </lineage>
</organism>
<dbReference type="Proteomes" id="UP000015104">
    <property type="component" value="Unassembled WGS sequence"/>
</dbReference>
<dbReference type="PANTHER" id="PTHR48043">
    <property type="entry name" value="EG:EG0003.4 PROTEIN-RELATED"/>
    <property type="match status" value="1"/>
</dbReference>
<feature type="transmembrane region" description="Helical" evidence="4">
    <location>
        <begin position="272"/>
        <end position="296"/>
    </location>
</feature>
<dbReference type="Pfam" id="PF00201">
    <property type="entry name" value="UDPGT"/>
    <property type="match status" value="1"/>
</dbReference>
<evidence type="ECO:0000313" key="7">
    <source>
        <dbReference type="Proteomes" id="UP000015104"/>
    </source>
</evidence>
<dbReference type="EMBL" id="KJ584762">
    <property type="protein sequence ID" value="AHX56889.1"/>
    <property type="molecule type" value="mRNA"/>
</dbReference>
<feature type="transmembrane region" description="Helical" evidence="4">
    <location>
        <begin position="12"/>
        <end position="32"/>
    </location>
</feature>
<dbReference type="InterPro" id="IPR002213">
    <property type="entry name" value="UDP_glucos_trans"/>
</dbReference>
<dbReference type="OrthoDB" id="5835829at2759"/>
<dbReference type="OMA" id="MGSADLE"/>
<dbReference type="SUPFAM" id="SSF53756">
    <property type="entry name" value="UDP-Glycosyltransferase/glycogen phosphorylase"/>
    <property type="match status" value="1"/>
</dbReference>
<reference evidence="6" key="4">
    <citation type="submission" date="2015-06" db="UniProtKB">
        <authorList>
            <consortium name="EnsemblMetazoa"/>
        </authorList>
    </citation>
    <scope>IDENTIFICATION</scope>
</reference>
<evidence type="ECO:0000313" key="6">
    <source>
        <dbReference type="EnsemblMetazoa" id="tetur22g00970.1"/>
    </source>
</evidence>
<protein>
    <submittedName>
        <fullName evidence="5">UDP-glycosyltransferase 202A16</fullName>
    </submittedName>
</protein>
<keyword evidence="4" id="KW-0472">Membrane</keyword>
<accession>T1KUR4</accession>
<reference evidence="5" key="3">
    <citation type="submission" date="2014-03" db="EMBL/GenBank/DDBJ databases">
        <authorList>
            <person name="Ahn S.-J."/>
            <person name="Dermauw W."/>
            <person name="Wybouw N."/>
            <person name="Heckel D.G."/>
            <person name="Van Leeuwen T."/>
        </authorList>
    </citation>
    <scope>NUCLEOTIDE SEQUENCE</scope>
</reference>
<gene>
    <name evidence="6" type="primary">107367545</name>
    <name evidence="5" type="synonym">UGT202A16</name>
</gene>
<dbReference type="EMBL" id="CAEY01000578">
    <property type="status" value="NOT_ANNOTATED_CDS"/>
    <property type="molecule type" value="Genomic_DNA"/>
</dbReference>
<proteinExistence type="evidence at transcript level"/>
<dbReference type="PANTHER" id="PTHR48043:SF145">
    <property type="entry name" value="FI06409P-RELATED"/>
    <property type="match status" value="1"/>
</dbReference>
<evidence type="ECO:0000256" key="1">
    <source>
        <dbReference type="ARBA" id="ARBA00009995"/>
    </source>
</evidence>
<dbReference type="RefSeq" id="NP_001310087.1">
    <property type="nucleotide sequence ID" value="NM_001323158.1"/>
</dbReference>
<dbReference type="GO" id="GO:0008194">
    <property type="term" value="F:UDP-glycosyltransferase activity"/>
    <property type="evidence" value="ECO:0007669"/>
    <property type="project" value="InterPro"/>
</dbReference>